<protein>
    <submittedName>
        <fullName evidence="4">ABC transporter substrate-binding protein</fullName>
    </submittedName>
</protein>
<dbReference type="Gene3D" id="3.10.105.10">
    <property type="entry name" value="Dipeptide-binding Protein, Domain 3"/>
    <property type="match status" value="1"/>
</dbReference>
<keyword evidence="5" id="KW-1185">Reference proteome</keyword>
<sequence length="576" mass="64967">MGRQPGIRGGTLRTLIGGQRDVRLMPINSYSRLVGYDASLTLQPDILAEYTVEDDRIYTFHLRDGHRWSDGSPFTSEDFRYCWEDVIENRDLLRGGPPADLKVDGEVARFEVLGPLSVRYSWSRPAPAFLTRLAAPVPLVLALPSAYLRDFHARYQTPEKLGDLIVRYRVDDWPSLHTKVSRQNRPENPDLPTLEAWRPRTAPPAEQFVFERNPYFHRVDADGVQLPYIDRWLFNVSSSEIITAKTATGESDLQLGGISFPDYTLLKHAQHSYPQKVSLWTRTQGSSVALMPNLNCGDPVWRGLFRDVRMRRAMSLAIDRAEINKVLYYGLARESANTILPESPLFKPGYATAWAQHDPDMANALLDEVGLARRDRSGTRLLPDGRKAGIMVESAGESTLETDVLELITDHFREVGLPLYIRTSQRDIFRSRALGGAVMMSVWQGLDNGVPTSEMSPNELAPTSDDQMQWPLWGLHYMSAETSGEGPDLPAARQLVALLRQWRQTTTSAQRVDIWTKMLEIHADQVFTIGTVNGALQPVVKSSRLRNVPEEALFGFEPTSYLGAYMPDTFWYQGAD</sequence>
<accession>A0A399IY25</accession>
<dbReference type="EMBL" id="QWJJ01000013">
    <property type="protein sequence ID" value="RII37995.1"/>
    <property type="molecule type" value="Genomic_DNA"/>
</dbReference>
<feature type="domain" description="Solute-binding protein family 5" evidence="3">
    <location>
        <begin position="42"/>
        <end position="451"/>
    </location>
</feature>
<evidence type="ECO:0000256" key="1">
    <source>
        <dbReference type="ARBA" id="ARBA00004418"/>
    </source>
</evidence>
<reference evidence="4 5" key="1">
    <citation type="submission" date="2018-08" db="EMBL/GenBank/DDBJ databases">
        <title>Pseudooceanicola sediminis CY03 in the family Rhodobacteracea.</title>
        <authorList>
            <person name="Zhang Y.-J."/>
        </authorList>
    </citation>
    <scope>NUCLEOTIDE SEQUENCE [LARGE SCALE GENOMIC DNA]</scope>
    <source>
        <strain evidence="4 5">CY03</strain>
    </source>
</reference>
<dbReference type="InterPro" id="IPR039424">
    <property type="entry name" value="SBP_5"/>
</dbReference>
<comment type="caution">
    <text evidence="4">The sequence shown here is derived from an EMBL/GenBank/DDBJ whole genome shotgun (WGS) entry which is preliminary data.</text>
</comment>
<dbReference type="Pfam" id="PF00496">
    <property type="entry name" value="SBP_bac_5"/>
    <property type="match status" value="1"/>
</dbReference>
<evidence type="ECO:0000313" key="4">
    <source>
        <dbReference type="EMBL" id="RII37995.1"/>
    </source>
</evidence>
<dbReference type="GO" id="GO:0015833">
    <property type="term" value="P:peptide transport"/>
    <property type="evidence" value="ECO:0007669"/>
    <property type="project" value="TreeGrafter"/>
</dbReference>
<gene>
    <name evidence="4" type="ORF">DL237_14615</name>
</gene>
<dbReference type="GO" id="GO:0030288">
    <property type="term" value="C:outer membrane-bounded periplasmic space"/>
    <property type="evidence" value="ECO:0007669"/>
    <property type="project" value="UniProtKB-ARBA"/>
</dbReference>
<dbReference type="Gene3D" id="3.40.190.10">
    <property type="entry name" value="Periplasmic binding protein-like II"/>
    <property type="match status" value="1"/>
</dbReference>
<dbReference type="GO" id="GO:1904680">
    <property type="term" value="F:peptide transmembrane transporter activity"/>
    <property type="evidence" value="ECO:0007669"/>
    <property type="project" value="TreeGrafter"/>
</dbReference>
<dbReference type="Proteomes" id="UP000265848">
    <property type="component" value="Unassembled WGS sequence"/>
</dbReference>
<comment type="subcellular location">
    <subcellularLocation>
        <location evidence="1">Periplasm</location>
    </subcellularLocation>
</comment>
<evidence type="ECO:0000313" key="5">
    <source>
        <dbReference type="Proteomes" id="UP000265848"/>
    </source>
</evidence>
<dbReference type="SUPFAM" id="SSF53850">
    <property type="entry name" value="Periplasmic binding protein-like II"/>
    <property type="match status" value="1"/>
</dbReference>
<evidence type="ECO:0000259" key="3">
    <source>
        <dbReference type="Pfam" id="PF00496"/>
    </source>
</evidence>
<comment type="similarity">
    <text evidence="2">Belongs to the bacterial solute-binding protein 5 family.</text>
</comment>
<name>A0A399IY25_9RHOB</name>
<evidence type="ECO:0000256" key="2">
    <source>
        <dbReference type="ARBA" id="ARBA00005695"/>
    </source>
</evidence>
<proteinExistence type="inferred from homology"/>
<dbReference type="InterPro" id="IPR000914">
    <property type="entry name" value="SBP_5_dom"/>
</dbReference>
<dbReference type="GO" id="GO:0043190">
    <property type="term" value="C:ATP-binding cassette (ABC) transporter complex"/>
    <property type="evidence" value="ECO:0007669"/>
    <property type="project" value="InterPro"/>
</dbReference>
<dbReference type="PANTHER" id="PTHR30290">
    <property type="entry name" value="PERIPLASMIC BINDING COMPONENT OF ABC TRANSPORTER"/>
    <property type="match status" value="1"/>
</dbReference>
<dbReference type="CDD" id="cd08500">
    <property type="entry name" value="PBP2_NikA_DppA_OppA_like_4"/>
    <property type="match status" value="1"/>
</dbReference>
<dbReference type="PANTHER" id="PTHR30290:SF62">
    <property type="entry name" value="OLIGOPEPTIDE ABC TRANSPORTER, PERIPLASMIC OLIGOPEPTIDE-BINDING PROTEIN"/>
    <property type="match status" value="1"/>
</dbReference>
<dbReference type="OrthoDB" id="9803988at2"/>
<organism evidence="4 5">
    <name type="scientific">Pseudooceanicola sediminis</name>
    <dbReference type="NCBI Taxonomy" id="2211117"/>
    <lineage>
        <taxon>Bacteria</taxon>
        <taxon>Pseudomonadati</taxon>
        <taxon>Pseudomonadota</taxon>
        <taxon>Alphaproteobacteria</taxon>
        <taxon>Rhodobacterales</taxon>
        <taxon>Paracoccaceae</taxon>
        <taxon>Pseudooceanicola</taxon>
    </lineage>
</organism>
<dbReference type="AlphaFoldDB" id="A0A399IY25"/>